<comment type="caution">
    <text evidence="2">The sequence shown here is derived from an EMBL/GenBank/DDBJ whole genome shotgun (WGS) entry which is preliminary data.</text>
</comment>
<dbReference type="EMBL" id="JAAXOX010000001">
    <property type="protein sequence ID" value="NKY21777.1"/>
    <property type="molecule type" value="Genomic_DNA"/>
</dbReference>
<dbReference type="Gene3D" id="3.90.25.10">
    <property type="entry name" value="UDP-galactose 4-epimerase, domain 1"/>
    <property type="match status" value="1"/>
</dbReference>
<evidence type="ECO:0000313" key="3">
    <source>
        <dbReference type="Proteomes" id="UP000581206"/>
    </source>
</evidence>
<accession>A0A7X6KT18</accession>
<dbReference type="PANTHER" id="PTHR47129:SF1">
    <property type="entry name" value="NMRA-LIKE DOMAIN-CONTAINING PROTEIN"/>
    <property type="match status" value="1"/>
</dbReference>
<dbReference type="AlphaFoldDB" id="A0A7X6KT18"/>
<dbReference type="Gene3D" id="3.40.50.720">
    <property type="entry name" value="NAD(P)-binding Rossmann-like Domain"/>
    <property type="match status" value="1"/>
</dbReference>
<dbReference type="SUPFAM" id="SSF51735">
    <property type="entry name" value="NAD(P)-binding Rossmann-fold domains"/>
    <property type="match status" value="1"/>
</dbReference>
<evidence type="ECO:0000313" key="2">
    <source>
        <dbReference type="EMBL" id="NKY21777.1"/>
    </source>
</evidence>
<dbReference type="InterPro" id="IPR052718">
    <property type="entry name" value="NmrA-type_oxidoreductase"/>
</dbReference>
<proteinExistence type="predicted"/>
<dbReference type="CDD" id="cd05269">
    <property type="entry name" value="TMR_SDR_a"/>
    <property type="match status" value="1"/>
</dbReference>
<name>A0A7X6KT18_9CELL</name>
<dbReference type="InterPro" id="IPR008030">
    <property type="entry name" value="NmrA-like"/>
</dbReference>
<evidence type="ECO:0000259" key="1">
    <source>
        <dbReference type="Pfam" id="PF05368"/>
    </source>
</evidence>
<dbReference type="Proteomes" id="UP000581206">
    <property type="component" value="Unassembled WGS sequence"/>
</dbReference>
<feature type="domain" description="NmrA-like" evidence="1">
    <location>
        <begin position="3"/>
        <end position="231"/>
    </location>
</feature>
<dbReference type="InterPro" id="IPR036291">
    <property type="entry name" value="NAD(P)-bd_dom_sf"/>
</dbReference>
<dbReference type="PANTHER" id="PTHR47129">
    <property type="entry name" value="QUINONE OXIDOREDUCTASE 2"/>
    <property type="match status" value="1"/>
</dbReference>
<dbReference type="RefSeq" id="WP_168628827.1">
    <property type="nucleotide sequence ID" value="NZ_BONL01000010.1"/>
</dbReference>
<protein>
    <submittedName>
        <fullName evidence="2">SDR family oxidoreductase</fullName>
    </submittedName>
</protein>
<gene>
    <name evidence="2" type="ORF">HGA03_03755</name>
</gene>
<reference evidence="2 3" key="1">
    <citation type="submission" date="2020-04" db="EMBL/GenBank/DDBJ databases">
        <title>MicrobeNet Type strains.</title>
        <authorList>
            <person name="Nicholson A.C."/>
        </authorList>
    </citation>
    <scope>NUCLEOTIDE SEQUENCE [LARGE SCALE GENOMIC DNA]</scope>
    <source>
        <strain evidence="2 3">ATCC BAA-788</strain>
    </source>
</reference>
<keyword evidence="3" id="KW-1185">Reference proteome</keyword>
<dbReference type="Pfam" id="PF05368">
    <property type="entry name" value="NmrA"/>
    <property type="match status" value="1"/>
</dbReference>
<sequence length="287" mass="30121">MSIVVTGATGQLGRLIVQHLIADGVPAGQITATGRRVERIADLAEQGVRVVESDYTRPETLVAAFAGADTLMLVSGSEVGRRTAQHRNAIDAAVTAGVRRIVYTSVLHADRTTLPVAPEHVETEQLLRDSGLAITLLRNGWYTENYLGDLAQAAETGTIVAAVGDGRVASATRDDYAAAAAVVLRTEGHEGAVYELSGDQAWTFDDLAAAATEVLGRPVEYRRVTVDEHRELLAAAGLDEGTIGFLLAMDQNTAAGELADTTGQLAALIGRPTTPLADALRAARAEG</sequence>
<organism evidence="2 3">
    <name type="scientific">Cellulomonas denverensis</name>
    <dbReference type="NCBI Taxonomy" id="264297"/>
    <lineage>
        <taxon>Bacteria</taxon>
        <taxon>Bacillati</taxon>
        <taxon>Actinomycetota</taxon>
        <taxon>Actinomycetes</taxon>
        <taxon>Micrococcales</taxon>
        <taxon>Cellulomonadaceae</taxon>
        <taxon>Cellulomonas</taxon>
    </lineage>
</organism>